<name>A0A423TJG7_PENVA</name>
<reference evidence="2 3" key="1">
    <citation type="submission" date="2018-04" db="EMBL/GenBank/DDBJ databases">
        <authorList>
            <person name="Zhang X."/>
            <person name="Yuan J."/>
            <person name="Li F."/>
            <person name="Xiang J."/>
        </authorList>
    </citation>
    <scope>NUCLEOTIDE SEQUENCE [LARGE SCALE GENOMIC DNA]</scope>
    <source>
        <tissue evidence="2">Muscle</tissue>
    </source>
</reference>
<keyword evidence="1" id="KW-0812">Transmembrane</keyword>
<protein>
    <recommendedName>
        <fullName evidence="4">G-protein coupled receptors family 1 profile domain-containing protein</fullName>
    </recommendedName>
</protein>
<accession>A0A423TJG7</accession>
<feature type="transmembrane region" description="Helical" evidence="1">
    <location>
        <begin position="113"/>
        <end position="135"/>
    </location>
</feature>
<evidence type="ECO:0000256" key="1">
    <source>
        <dbReference type="SAM" id="Phobius"/>
    </source>
</evidence>
<dbReference type="EMBL" id="QCYY01001634">
    <property type="protein sequence ID" value="ROT76616.1"/>
    <property type="molecule type" value="Genomic_DNA"/>
</dbReference>
<keyword evidence="1" id="KW-0472">Membrane</keyword>
<dbReference type="Gene3D" id="1.20.1070.10">
    <property type="entry name" value="Rhodopsin 7-helix transmembrane proteins"/>
    <property type="match status" value="1"/>
</dbReference>
<dbReference type="GO" id="GO:0016020">
    <property type="term" value="C:membrane"/>
    <property type="evidence" value="ECO:0007669"/>
    <property type="project" value="InterPro"/>
</dbReference>
<dbReference type="SUPFAM" id="SSF81321">
    <property type="entry name" value="Family A G protein-coupled receptor-like"/>
    <property type="match status" value="1"/>
</dbReference>
<dbReference type="GO" id="GO:0033038">
    <property type="term" value="F:bitter taste receptor activity"/>
    <property type="evidence" value="ECO:0007669"/>
    <property type="project" value="InterPro"/>
</dbReference>
<dbReference type="OrthoDB" id="6357562at2759"/>
<proteinExistence type="predicted"/>
<evidence type="ECO:0008006" key="4">
    <source>
        <dbReference type="Google" id="ProtNLM"/>
    </source>
</evidence>
<gene>
    <name evidence="2" type="ORF">C7M84_004801</name>
</gene>
<dbReference type="GO" id="GO:0004930">
    <property type="term" value="F:G protein-coupled receptor activity"/>
    <property type="evidence" value="ECO:0007669"/>
    <property type="project" value="InterPro"/>
</dbReference>
<feature type="transmembrane region" description="Helical" evidence="1">
    <location>
        <begin position="30"/>
        <end position="49"/>
    </location>
</feature>
<evidence type="ECO:0000313" key="3">
    <source>
        <dbReference type="Proteomes" id="UP000283509"/>
    </source>
</evidence>
<comment type="caution">
    <text evidence="2">The sequence shown here is derived from an EMBL/GenBank/DDBJ whole genome shotgun (WGS) entry which is preliminary data.</text>
</comment>
<evidence type="ECO:0000313" key="2">
    <source>
        <dbReference type="EMBL" id="ROT76616.1"/>
    </source>
</evidence>
<dbReference type="InterPro" id="IPR007960">
    <property type="entry name" value="TAS2R"/>
</dbReference>
<dbReference type="AlphaFoldDB" id="A0A423TJG7"/>
<dbReference type="Pfam" id="PF05296">
    <property type="entry name" value="TAS2R"/>
    <property type="match status" value="1"/>
</dbReference>
<reference evidence="2 3" key="2">
    <citation type="submission" date="2019-01" db="EMBL/GenBank/DDBJ databases">
        <title>The decoding of complex shrimp genome reveals the adaptation for benthos swimmer, frequently molting mechanism and breeding impact on genome.</title>
        <authorList>
            <person name="Sun Y."/>
            <person name="Gao Y."/>
            <person name="Yu Y."/>
        </authorList>
    </citation>
    <scope>NUCLEOTIDE SEQUENCE [LARGE SCALE GENOMIC DNA]</scope>
    <source>
        <tissue evidence="2">Muscle</tissue>
    </source>
</reference>
<keyword evidence="3" id="KW-1185">Reference proteome</keyword>
<dbReference type="Proteomes" id="UP000283509">
    <property type="component" value="Unassembled WGS sequence"/>
</dbReference>
<feature type="transmembrane region" description="Helical" evidence="1">
    <location>
        <begin position="77"/>
        <end position="98"/>
    </location>
</feature>
<keyword evidence="1" id="KW-1133">Transmembrane helix</keyword>
<sequence>MLRNFNYDEATFKCDIMNETARMAFYAVESWVPCGLMLTGCFSIICQLWKHMKKLKSAGMAKEITEKRCRDMFKSTVLVLCLLLLFLVCVIPICVYNIKVIMEEDLDGYDVPLGIFIFMIYWIQYGVNYLVYAAINANYRRAYRQFVLAVRNALFGARRREVNEAKVFLTSSHPHLMAGVSHVPPTLSHLHTVTAIPLHAYRLPHDRVLRSHSLHPDVHKPCRWDPRERRVRTLSAGSIHSWNSLSHWSGSLSSRCSVVTMETNLGTY</sequence>
<organism evidence="2 3">
    <name type="scientific">Penaeus vannamei</name>
    <name type="common">Whiteleg shrimp</name>
    <name type="synonym">Litopenaeus vannamei</name>
    <dbReference type="NCBI Taxonomy" id="6689"/>
    <lineage>
        <taxon>Eukaryota</taxon>
        <taxon>Metazoa</taxon>
        <taxon>Ecdysozoa</taxon>
        <taxon>Arthropoda</taxon>
        <taxon>Crustacea</taxon>
        <taxon>Multicrustacea</taxon>
        <taxon>Malacostraca</taxon>
        <taxon>Eumalacostraca</taxon>
        <taxon>Eucarida</taxon>
        <taxon>Decapoda</taxon>
        <taxon>Dendrobranchiata</taxon>
        <taxon>Penaeoidea</taxon>
        <taxon>Penaeidae</taxon>
        <taxon>Penaeus</taxon>
    </lineage>
</organism>